<evidence type="ECO:0000313" key="1">
    <source>
        <dbReference type="EMBL" id="VVE85942.1"/>
    </source>
</evidence>
<dbReference type="Gene3D" id="1.25.40.10">
    <property type="entry name" value="Tetratricopeptide repeat domain"/>
    <property type="match status" value="1"/>
</dbReference>
<protein>
    <submittedName>
        <fullName evidence="1">Uncharacterized protein</fullName>
    </submittedName>
</protein>
<dbReference type="InterPro" id="IPR011990">
    <property type="entry name" value="TPR-like_helical_dom_sf"/>
</dbReference>
<dbReference type="Proteomes" id="UP000335538">
    <property type="component" value="Unassembled WGS sequence"/>
</dbReference>
<dbReference type="EMBL" id="CABPSR010000049">
    <property type="protein sequence ID" value="VVE85942.1"/>
    <property type="molecule type" value="Genomic_DNA"/>
</dbReference>
<sequence>MIDGATRLARRYAHQGPLVSANRYADLQAILDTVDFPCPQTVTDALRAITHMGWLDRLLDNWIYNGQKAASLQAFALLILYQRADFIGHVAPLPQSSRDDAIAMLAPHLTARAQTDLLRTLDENAGHNEFSRFLSDRDRWCLARLVCLAQGDEYAAQGTAHHAHAAQGRTLGQTHQAHAAAARGTVAAAHAVAAYTQAITTHQRILTLVATAAGGDAQRHRWVADAYTKLGTVYASEALCAAGGGALQKAGEAFEKAGEAFEAAGADEVAENAYEAAENVYRKAGLPDRAAAAKARARALAQAACETLSADLASVKLHWMAGDHLQDTGDVHTQARLYALAARAYVQAAIAYANARCHDLFRRACEKAGDAHRSAGSHVRAGRAFTTAAISCAKAGLHWQAARLYTKAAEAYTQAQLPALAGDAYLAAASACVDAGELELAADYQAKAAEAHRKAASDAGRVGLE</sequence>
<dbReference type="RefSeq" id="WP_150811577.1">
    <property type="nucleotide sequence ID" value="NZ_CABPSR010000049.1"/>
</dbReference>
<accession>A0A5E5BLE2</accession>
<gene>
    <name evidence="1" type="ORF">PSP31121_05575</name>
</gene>
<dbReference type="SUPFAM" id="SSF48452">
    <property type="entry name" value="TPR-like"/>
    <property type="match status" value="2"/>
</dbReference>
<evidence type="ECO:0000313" key="2">
    <source>
        <dbReference type="Proteomes" id="UP000335538"/>
    </source>
</evidence>
<name>A0A5E5BLE2_9BURK</name>
<reference evidence="1 2" key="1">
    <citation type="submission" date="2019-08" db="EMBL/GenBank/DDBJ databases">
        <authorList>
            <person name="Peeters C."/>
        </authorList>
    </citation>
    <scope>NUCLEOTIDE SEQUENCE [LARGE SCALE GENOMIC DNA]</scope>
    <source>
        <strain evidence="1 2">LMG 31121</strain>
    </source>
</reference>
<proteinExistence type="predicted"/>
<dbReference type="AlphaFoldDB" id="A0A5E5BLE2"/>
<organism evidence="1 2">
    <name type="scientific">Pandoraea sputorum</name>
    <dbReference type="NCBI Taxonomy" id="93222"/>
    <lineage>
        <taxon>Bacteria</taxon>
        <taxon>Pseudomonadati</taxon>
        <taxon>Pseudomonadota</taxon>
        <taxon>Betaproteobacteria</taxon>
        <taxon>Burkholderiales</taxon>
        <taxon>Burkholderiaceae</taxon>
        <taxon>Pandoraea</taxon>
    </lineage>
</organism>